<evidence type="ECO:0000256" key="3">
    <source>
        <dbReference type="SAM" id="SignalP"/>
    </source>
</evidence>
<dbReference type="AlphaFoldDB" id="A0A2X0SGT0"/>
<dbReference type="EMBL" id="LS423452">
    <property type="protein sequence ID" value="SPS06601.1"/>
    <property type="molecule type" value="Genomic_DNA"/>
</dbReference>
<evidence type="ECO:0000313" key="4">
    <source>
        <dbReference type="EMBL" id="SPS06601.1"/>
    </source>
</evidence>
<feature type="region of interest" description="Disordered" evidence="2">
    <location>
        <begin position="89"/>
        <end position="118"/>
    </location>
</feature>
<protein>
    <recommendedName>
        <fullName evidence="5">Protein TolA</fullName>
    </recommendedName>
</protein>
<keyword evidence="3" id="KW-0732">Signal</keyword>
<dbReference type="Pfam" id="PF13103">
    <property type="entry name" value="TonB_2"/>
    <property type="match status" value="1"/>
</dbReference>
<feature type="coiled-coil region" evidence="1">
    <location>
        <begin position="191"/>
        <end position="222"/>
    </location>
</feature>
<keyword evidence="1" id="KW-0175">Coiled coil</keyword>
<dbReference type="Gene3D" id="3.30.1150.10">
    <property type="match status" value="1"/>
</dbReference>
<sequence length="389" mass="43912">MIKFVCRCSFLLMFTISAVCLAEIVPSGSYIEDSMNLHRSDATRETQVNAVRAPFHFKGVASGISFFMAANGVANVQVKVSPELEKKAVGAENKTKTGKQSKPEMKTRAEKRSKSLKNAKAREEVKVADQERVFENFSEEQLVAEEDALLVAAPVADIESVELDEPKVDEQAQINAARIAEEYKIETELKQLVAQAEKEESEKNARAAQQEQEAILEAEQREQQEILKASEKNASERYDAEKMARDERIKSEQKAREDRIAVEKMAREERLNVEKIARDEWIKFQQNLSEIDRQTVMNYKEKIVTKIRHNTVKLPGIPARMSARFSVTINQDGLIASVKKLKSSGSVAYDFMVERAIQQSQPLPLPPDPILFENFRVLHVKVGADSSNK</sequence>
<reference evidence="4" key="1">
    <citation type="submission" date="2018-05" db="EMBL/GenBank/DDBJ databases">
        <authorList>
            <person name="Lanie J.A."/>
            <person name="Ng W.-L."/>
            <person name="Kazmierczak K.M."/>
            <person name="Andrzejewski T.M."/>
            <person name="Davidsen T.M."/>
            <person name="Wayne K.J."/>
            <person name="Tettelin H."/>
            <person name="Glass J.I."/>
            <person name="Rusch D."/>
            <person name="Podicherti R."/>
            <person name="Tsui H.-C.T."/>
            <person name="Winkler M.E."/>
        </authorList>
    </citation>
    <scope>NUCLEOTIDE SEQUENCE</scope>
    <source>
        <strain evidence="4">KNB</strain>
    </source>
</reference>
<dbReference type="SUPFAM" id="SSF74653">
    <property type="entry name" value="TolA/TonB C-terminal domain"/>
    <property type="match status" value="1"/>
</dbReference>
<feature type="region of interest" description="Disordered" evidence="2">
    <location>
        <begin position="231"/>
        <end position="251"/>
    </location>
</feature>
<evidence type="ECO:0000256" key="2">
    <source>
        <dbReference type="SAM" id="MobiDB-lite"/>
    </source>
</evidence>
<accession>A0A2X0SGT0</accession>
<organism evidence="4">
    <name type="scientific">Candidatus Nitrotoga fabula</name>
    <dbReference type="NCBI Taxonomy" id="2182327"/>
    <lineage>
        <taxon>Bacteria</taxon>
        <taxon>Pseudomonadati</taxon>
        <taxon>Pseudomonadota</taxon>
        <taxon>Betaproteobacteria</taxon>
        <taxon>Nitrosomonadales</taxon>
        <taxon>Gallionellaceae</taxon>
        <taxon>Candidatus Nitrotoga</taxon>
    </lineage>
</organism>
<feature type="signal peptide" evidence="3">
    <location>
        <begin position="1"/>
        <end position="22"/>
    </location>
</feature>
<name>A0A2X0SGT0_9PROT</name>
<feature type="compositionally biased region" description="Basic and acidic residues" evidence="2">
    <location>
        <begin position="89"/>
        <end position="113"/>
    </location>
</feature>
<evidence type="ECO:0000256" key="1">
    <source>
        <dbReference type="SAM" id="Coils"/>
    </source>
</evidence>
<gene>
    <name evidence="4" type="ORF">NITFAB_2194</name>
</gene>
<proteinExistence type="predicted"/>
<evidence type="ECO:0008006" key="5">
    <source>
        <dbReference type="Google" id="ProtNLM"/>
    </source>
</evidence>
<feature type="chain" id="PRO_5016176879" description="Protein TolA" evidence="3">
    <location>
        <begin position="23"/>
        <end position="389"/>
    </location>
</feature>